<dbReference type="AlphaFoldDB" id="A0A146G040"/>
<reference evidence="1 2" key="1">
    <citation type="journal article" date="2016" name="DNA Res.">
        <title>Genome sequence of Aspergillus luchuensis NBRC 4314.</title>
        <authorList>
            <person name="Yamada O."/>
            <person name="Machida M."/>
            <person name="Hosoyama A."/>
            <person name="Goto M."/>
            <person name="Takahashi T."/>
            <person name="Futagami T."/>
            <person name="Yamagata Y."/>
            <person name="Takeuchi M."/>
            <person name="Kobayashi T."/>
            <person name="Koike H."/>
            <person name="Abe K."/>
            <person name="Asai K."/>
            <person name="Arita M."/>
            <person name="Fujita N."/>
            <person name="Fukuda K."/>
            <person name="Higa K."/>
            <person name="Horikawa H."/>
            <person name="Ishikawa T."/>
            <person name="Jinno K."/>
            <person name="Kato Y."/>
            <person name="Kirimura K."/>
            <person name="Mizutani O."/>
            <person name="Nakasone K."/>
            <person name="Sano M."/>
            <person name="Shiraishi Y."/>
            <person name="Tsukahara M."/>
            <person name="Gomi K."/>
        </authorList>
    </citation>
    <scope>NUCLEOTIDE SEQUENCE [LARGE SCALE GENOMIC DNA]</scope>
    <source>
        <strain evidence="1 2">RIB 2604</strain>
    </source>
</reference>
<sequence length="909" mass="101175">MTGIMNYLRRPRATDSGIEMSATITASSSTPSWGVIELKDLRDKDNNPVDFTKDDYLGIALLSPVKVEDTEVNVSTDPWYDFTCEVSNFSSGNDVEVLVKITFKPNWDGEADKFQVKVVQLGMAGDPQDEHYKDSVRLWKNSLPDETGTVPIVCDSRPDGIPYSNQTVVFTNDDGIIMKEVPFGQKTQVTLNRGNYGVAATEVFTDDETTVAIAKAQPDQVEVKQGTTSSDVNVTYDVHHYSATDVVIDNIVGLEGEEVHVKFSSEDSLLHDFWSSVPQTTKPRRVLPSDGNATISVDSIIVNNVQYEFTPKQVDLSSNDSVLFTAGDVIQHQIEVSGAVKLPIQLKKPGSRTAGTMVVHLIQKETRLIYKEKVDMNEENPQFQVLVAPGDYEVQANRFIENGILYKPTFDPSITVNEDGNTELELQVDLVVNLNVPGFPNFLSFGACTRDLSEPTKSDDTDNDLTDFVQAGASSIFKYAGQGGDGGPEVDLTESLECTPRVIALASDIEKAIGSDHTVLPVLISYTCNFSGGNDVLTDTTRHRHSLGNFIQSLQLTMKSDQAPRSLRAAYILNPDFIGECQKRGYEADSEVPFLNALKEALEYRGEADKVELIPSDIDDTLRGYVRALHWLVRTLTKDPDTGKPAVSLGWQVNLWAGEAAGAVWIYTDENQASEKAKKTADYLDELGVWAKQASQQADEDELAPLDFLAVDRWERDDYRNDSYPKFFCFAPREWSRYFDFCETLGAELHAPIMPWQVSAARTPTFKDEVSNNFSTAQHWGTGGSCILGDPGIGSEYYRIHKRILSLKLDEVQFHVKTVEELWKRSKPFDISIPGYQGLHLRGIFAVLLGGGDTTGIVSSLPQAGEKQDAWVRERLGEYIKDPIYFQTERNLQAVFRMEQYDYDLNAEG</sequence>
<evidence type="ECO:0000313" key="2">
    <source>
        <dbReference type="Proteomes" id="UP000075230"/>
    </source>
</evidence>
<proteinExistence type="predicted"/>
<gene>
    <name evidence="1" type="ORF">RIB2604_03701170</name>
</gene>
<name>A0A146G040_ASPKA</name>
<evidence type="ECO:0000313" key="1">
    <source>
        <dbReference type="EMBL" id="GAT30908.1"/>
    </source>
</evidence>
<accession>A0A146G040</accession>
<reference evidence="2" key="2">
    <citation type="submission" date="2016-02" db="EMBL/GenBank/DDBJ databases">
        <title>Genome sequencing of Aspergillus luchuensis NBRC 4314.</title>
        <authorList>
            <person name="Yamada O."/>
        </authorList>
    </citation>
    <scope>NUCLEOTIDE SEQUENCE [LARGE SCALE GENOMIC DNA]</scope>
    <source>
        <strain evidence="2">RIB 2604</strain>
    </source>
</reference>
<dbReference type="Proteomes" id="UP000075230">
    <property type="component" value="Unassembled WGS sequence"/>
</dbReference>
<dbReference type="EMBL" id="BCWF01000036">
    <property type="protein sequence ID" value="GAT30908.1"/>
    <property type="molecule type" value="Genomic_DNA"/>
</dbReference>
<protein>
    <submittedName>
        <fullName evidence="1">Uncharacterized protein</fullName>
    </submittedName>
</protein>
<organism evidence="1 2">
    <name type="scientific">Aspergillus kawachii</name>
    <name type="common">White koji mold</name>
    <name type="synonym">Aspergillus awamori var. kawachi</name>
    <dbReference type="NCBI Taxonomy" id="1069201"/>
    <lineage>
        <taxon>Eukaryota</taxon>
        <taxon>Fungi</taxon>
        <taxon>Dikarya</taxon>
        <taxon>Ascomycota</taxon>
        <taxon>Pezizomycotina</taxon>
        <taxon>Eurotiomycetes</taxon>
        <taxon>Eurotiomycetidae</taxon>
        <taxon>Eurotiales</taxon>
        <taxon>Aspergillaceae</taxon>
        <taxon>Aspergillus</taxon>
        <taxon>Aspergillus subgen. Circumdati</taxon>
    </lineage>
</organism>
<comment type="caution">
    <text evidence="1">The sequence shown here is derived from an EMBL/GenBank/DDBJ whole genome shotgun (WGS) entry which is preliminary data.</text>
</comment>
<dbReference type="VEuPathDB" id="FungiDB:ASPFODRAFT_136044"/>